<feature type="transmembrane region" description="Helical" evidence="8">
    <location>
        <begin position="314"/>
        <end position="340"/>
    </location>
</feature>
<protein>
    <submittedName>
        <fullName evidence="11">MacB-like periplasmic core domain protein</fullName>
    </submittedName>
</protein>
<keyword evidence="6 8" id="KW-0472">Membrane</keyword>
<dbReference type="RefSeq" id="WP_021582799.1">
    <property type="nucleotide sequence ID" value="NZ_AWET01000004.1"/>
</dbReference>
<feature type="region of interest" description="Disordered" evidence="7">
    <location>
        <begin position="1"/>
        <end position="27"/>
    </location>
</feature>
<dbReference type="PANTHER" id="PTHR30489:SF0">
    <property type="entry name" value="LIPOPROTEIN-RELEASING SYSTEM TRANSMEMBRANE PROTEIN LOLE"/>
    <property type="match status" value="1"/>
</dbReference>
<sequence>MENNNSTEQYITPLSQERGAEGEPFSSSFSSRKRVRTGAFSFFIARRYLFSKKSTHVINIISIISVVGVSVATMALVIVLSVFNGFHDLVASFFTDFDPQLKVVPVMGKTAPADDPVLTQIRRLSQVDVATECIEDNALAVYQDKQAMVVIKGVDDNFAELTHIKDILYGEGAFDLRAGNLQYGTIGIRLAQDLGTGTRWKGGLKVYAPLKDGQPDLSDPASSFVVDSLDSPGVVFSVKQSKYDKSYIIAPIAFARNLFGEQGFLSSLELRLKAGSDLESVKREMQQIAGDKYRVLDRFEQQDDTFQIMAIEKIIAYIFLTFILVVACFNIIGSLSMLIIDKKDDVVTLRNLGADDRQITRIFLFEGRMISFIGAVIGILLGLLLCWLQQEYGFVHLGDSDGSFVVNAYPVSVHYIDVTIIFFTVITVGWLAVWYPVRYFSRRLLNV</sequence>
<evidence type="ECO:0000256" key="6">
    <source>
        <dbReference type="ARBA" id="ARBA00023136"/>
    </source>
</evidence>
<evidence type="ECO:0000256" key="1">
    <source>
        <dbReference type="ARBA" id="ARBA00004651"/>
    </source>
</evidence>
<dbReference type="Pfam" id="PF02687">
    <property type="entry name" value="FtsX"/>
    <property type="match status" value="1"/>
</dbReference>
<comment type="similarity">
    <text evidence="2">Belongs to the ABC-4 integral membrane protein family. LolC/E subfamily.</text>
</comment>
<reference evidence="11 12" key="1">
    <citation type="submission" date="2013-08" db="EMBL/GenBank/DDBJ databases">
        <authorList>
            <person name="Durkin A.S."/>
            <person name="Haft D.R."/>
            <person name="McCorrison J."/>
            <person name="Torralba M."/>
            <person name="Gillis M."/>
            <person name="Haft D.H."/>
            <person name="Methe B."/>
            <person name="Sutton G."/>
            <person name="Nelson K.E."/>
        </authorList>
    </citation>
    <scope>NUCLEOTIDE SEQUENCE [LARGE SCALE GENOMIC DNA]</scope>
    <source>
        <strain evidence="11 12">F0068</strain>
    </source>
</reference>
<evidence type="ECO:0000256" key="3">
    <source>
        <dbReference type="ARBA" id="ARBA00022475"/>
    </source>
</evidence>
<dbReference type="InterPro" id="IPR003838">
    <property type="entry name" value="ABC3_permease_C"/>
</dbReference>
<dbReference type="GO" id="GO:0098797">
    <property type="term" value="C:plasma membrane protein complex"/>
    <property type="evidence" value="ECO:0007669"/>
    <property type="project" value="TreeGrafter"/>
</dbReference>
<evidence type="ECO:0000313" key="11">
    <source>
        <dbReference type="EMBL" id="ERK04191.1"/>
    </source>
</evidence>
<evidence type="ECO:0000256" key="5">
    <source>
        <dbReference type="ARBA" id="ARBA00022989"/>
    </source>
</evidence>
<keyword evidence="5 8" id="KW-1133">Transmembrane helix</keyword>
<name>U2LIW0_9BACT</name>
<evidence type="ECO:0000256" key="4">
    <source>
        <dbReference type="ARBA" id="ARBA00022692"/>
    </source>
</evidence>
<evidence type="ECO:0000256" key="7">
    <source>
        <dbReference type="SAM" id="MobiDB-lite"/>
    </source>
</evidence>
<keyword evidence="3" id="KW-1003">Cell membrane</keyword>
<dbReference type="AlphaFoldDB" id="U2LIW0"/>
<keyword evidence="4 8" id="KW-0812">Transmembrane</keyword>
<feature type="transmembrane region" description="Helical" evidence="8">
    <location>
        <begin position="57"/>
        <end position="83"/>
    </location>
</feature>
<dbReference type="GO" id="GO:0044874">
    <property type="term" value="P:lipoprotein localization to outer membrane"/>
    <property type="evidence" value="ECO:0007669"/>
    <property type="project" value="TreeGrafter"/>
</dbReference>
<feature type="compositionally biased region" description="Polar residues" evidence="7">
    <location>
        <begin position="1"/>
        <end position="15"/>
    </location>
</feature>
<comment type="subcellular location">
    <subcellularLocation>
        <location evidence="1">Cell membrane</location>
        <topology evidence="1">Multi-pass membrane protein</topology>
    </subcellularLocation>
</comment>
<feature type="domain" description="MacB-like periplasmic core" evidence="10">
    <location>
        <begin position="62"/>
        <end position="288"/>
    </location>
</feature>
<evidence type="ECO:0000259" key="9">
    <source>
        <dbReference type="Pfam" id="PF02687"/>
    </source>
</evidence>
<evidence type="ECO:0000259" key="10">
    <source>
        <dbReference type="Pfam" id="PF12704"/>
    </source>
</evidence>
<dbReference type="Proteomes" id="UP000016600">
    <property type="component" value="Unassembled WGS sequence"/>
</dbReference>
<dbReference type="EMBL" id="AWET01000004">
    <property type="protein sequence ID" value="ERK04191.1"/>
    <property type="molecule type" value="Genomic_DNA"/>
</dbReference>
<dbReference type="PANTHER" id="PTHR30489">
    <property type="entry name" value="LIPOPROTEIN-RELEASING SYSTEM TRANSMEMBRANE PROTEIN LOLE"/>
    <property type="match status" value="1"/>
</dbReference>
<gene>
    <name evidence="11" type="ORF">HMPREF1218_1011</name>
</gene>
<evidence type="ECO:0000256" key="2">
    <source>
        <dbReference type="ARBA" id="ARBA00005236"/>
    </source>
</evidence>
<dbReference type="InterPro" id="IPR051447">
    <property type="entry name" value="Lipoprotein-release_system"/>
</dbReference>
<dbReference type="Pfam" id="PF12704">
    <property type="entry name" value="MacB_PCD"/>
    <property type="match status" value="1"/>
</dbReference>
<organism evidence="11 12">
    <name type="scientific">Hoylesella pleuritidis F0068</name>
    <dbReference type="NCBI Taxonomy" id="1081904"/>
    <lineage>
        <taxon>Bacteria</taxon>
        <taxon>Pseudomonadati</taxon>
        <taxon>Bacteroidota</taxon>
        <taxon>Bacteroidia</taxon>
        <taxon>Bacteroidales</taxon>
        <taxon>Prevotellaceae</taxon>
        <taxon>Hoylesella</taxon>
    </lineage>
</organism>
<proteinExistence type="inferred from homology"/>
<feature type="domain" description="ABC3 transporter permease C-terminal" evidence="9">
    <location>
        <begin position="318"/>
        <end position="442"/>
    </location>
</feature>
<dbReference type="PATRIC" id="fig|1081904.3.peg.47"/>
<dbReference type="InterPro" id="IPR025857">
    <property type="entry name" value="MacB_PCD"/>
</dbReference>
<evidence type="ECO:0000256" key="8">
    <source>
        <dbReference type="SAM" id="Phobius"/>
    </source>
</evidence>
<comment type="caution">
    <text evidence="11">The sequence shown here is derived from an EMBL/GenBank/DDBJ whole genome shotgun (WGS) entry which is preliminary data.</text>
</comment>
<feature type="transmembrane region" description="Helical" evidence="8">
    <location>
        <begin position="369"/>
        <end position="390"/>
    </location>
</feature>
<keyword evidence="12" id="KW-1185">Reference proteome</keyword>
<accession>U2LIW0</accession>
<feature type="transmembrane region" description="Helical" evidence="8">
    <location>
        <begin position="413"/>
        <end position="435"/>
    </location>
</feature>
<evidence type="ECO:0000313" key="12">
    <source>
        <dbReference type="Proteomes" id="UP000016600"/>
    </source>
</evidence>